<sequence>MKSKQEICQQKQINPSLSITELAEEYNCDRSAVAKILKAKNEWLSKEFTSYEAKAKANRPVKFTNLEDALSIWTRRFFSRNVVLTDRLLQLQAKKFAELLNISESEFKASQVLEAINSEKEIPRLNIKEAISLCSEAWRNVTPRTIVNCWQKTEIVPLTEWNWRNPDVQEYNENPELVTDIEQLVSDFPANSMTANNYIHFDDTIETEEVVIDEKEIIEEI</sequence>
<dbReference type="Gene3D" id="1.10.10.60">
    <property type="entry name" value="Homeodomain-like"/>
    <property type="match status" value="2"/>
</dbReference>
<gene>
    <name evidence="3" type="ORF">POCULU_LOCUS7218</name>
</gene>
<evidence type="ECO:0000259" key="2">
    <source>
        <dbReference type="Pfam" id="PF03221"/>
    </source>
</evidence>
<accession>A0A9N9C9M9</accession>
<reference evidence="3" key="1">
    <citation type="submission" date="2021-06" db="EMBL/GenBank/DDBJ databases">
        <authorList>
            <person name="Kallberg Y."/>
            <person name="Tangrot J."/>
            <person name="Rosling A."/>
        </authorList>
    </citation>
    <scope>NUCLEOTIDE SEQUENCE</scope>
    <source>
        <strain evidence="3">IA702</strain>
    </source>
</reference>
<dbReference type="GO" id="GO:0003677">
    <property type="term" value="F:DNA binding"/>
    <property type="evidence" value="ECO:0007669"/>
    <property type="project" value="UniProtKB-KW"/>
</dbReference>
<protein>
    <submittedName>
        <fullName evidence="3">6469_t:CDS:1</fullName>
    </submittedName>
</protein>
<dbReference type="InterPro" id="IPR006600">
    <property type="entry name" value="HTH_CenpB_DNA-bd_dom"/>
</dbReference>
<evidence type="ECO:0000313" key="3">
    <source>
        <dbReference type="EMBL" id="CAG8595982.1"/>
    </source>
</evidence>
<evidence type="ECO:0000256" key="1">
    <source>
        <dbReference type="ARBA" id="ARBA00023125"/>
    </source>
</evidence>
<dbReference type="Proteomes" id="UP000789572">
    <property type="component" value="Unassembled WGS sequence"/>
</dbReference>
<keyword evidence="4" id="KW-1185">Reference proteome</keyword>
<name>A0A9N9C9M9_9GLOM</name>
<dbReference type="EMBL" id="CAJVPJ010001558">
    <property type="protein sequence ID" value="CAG8595982.1"/>
    <property type="molecule type" value="Genomic_DNA"/>
</dbReference>
<dbReference type="OrthoDB" id="5576901at2759"/>
<feature type="domain" description="HTH CENPB-type" evidence="2">
    <location>
        <begin position="65"/>
        <end position="111"/>
    </location>
</feature>
<dbReference type="AlphaFoldDB" id="A0A9N9C9M9"/>
<dbReference type="Pfam" id="PF03221">
    <property type="entry name" value="HTH_Tnp_Tc5"/>
    <property type="match status" value="1"/>
</dbReference>
<organism evidence="3 4">
    <name type="scientific">Paraglomus occultum</name>
    <dbReference type="NCBI Taxonomy" id="144539"/>
    <lineage>
        <taxon>Eukaryota</taxon>
        <taxon>Fungi</taxon>
        <taxon>Fungi incertae sedis</taxon>
        <taxon>Mucoromycota</taxon>
        <taxon>Glomeromycotina</taxon>
        <taxon>Glomeromycetes</taxon>
        <taxon>Paraglomerales</taxon>
        <taxon>Paraglomeraceae</taxon>
        <taxon>Paraglomus</taxon>
    </lineage>
</organism>
<dbReference type="InterPro" id="IPR009057">
    <property type="entry name" value="Homeodomain-like_sf"/>
</dbReference>
<dbReference type="SUPFAM" id="SSF46689">
    <property type="entry name" value="Homeodomain-like"/>
    <property type="match status" value="1"/>
</dbReference>
<comment type="caution">
    <text evidence="3">The sequence shown here is derived from an EMBL/GenBank/DDBJ whole genome shotgun (WGS) entry which is preliminary data.</text>
</comment>
<keyword evidence="1" id="KW-0238">DNA-binding</keyword>
<proteinExistence type="predicted"/>
<evidence type="ECO:0000313" key="4">
    <source>
        <dbReference type="Proteomes" id="UP000789572"/>
    </source>
</evidence>